<proteinExistence type="predicted"/>
<evidence type="ECO:0000256" key="2">
    <source>
        <dbReference type="ARBA" id="ARBA00022692"/>
    </source>
</evidence>
<organism evidence="8 9">
    <name type="scientific">Rubrivirga litoralis</name>
    <dbReference type="NCBI Taxonomy" id="3075598"/>
    <lineage>
        <taxon>Bacteria</taxon>
        <taxon>Pseudomonadati</taxon>
        <taxon>Rhodothermota</taxon>
        <taxon>Rhodothermia</taxon>
        <taxon>Rhodothermales</taxon>
        <taxon>Rubricoccaceae</taxon>
        <taxon>Rubrivirga</taxon>
    </lineage>
</organism>
<evidence type="ECO:0000313" key="9">
    <source>
        <dbReference type="Proteomes" id="UP001267426"/>
    </source>
</evidence>
<evidence type="ECO:0000256" key="6">
    <source>
        <dbReference type="SAM" id="Phobius"/>
    </source>
</evidence>
<keyword evidence="2 6" id="KW-0812">Transmembrane</keyword>
<feature type="compositionally biased region" description="Pro residues" evidence="5">
    <location>
        <begin position="1"/>
        <end position="13"/>
    </location>
</feature>
<dbReference type="EMBL" id="JAVRHT010000029">
    <property type="protein sequence ID" value="MDT0632474.1"/>
    <property type="molecule type" value="Genomic_DNA"/>
</dbReference>
<feature type="transmembrane region" description="Helical" evidence="6">
    <location>
        <begin position="109"/>
        <end position="130"/>
    </location>
</feature>
<feature type="transmembrane region" description="Helical" evidence="6">
    <location>
        <begin position="49"/>
        <end position="70"/>
    </location>
</feature>
<feature type="region of interest" description="Disordered" evidence="5">
    <location>
        <begin position="1"/>
        <end position="34"/>
    </location>
</feature>
<feature type="transmembrane region" description="Helical" evidence="6">
    <location>
        <begin position="161"/>
        <end position="181"/>
    </location>
</feature>
<dbReference type="Proteomes" id="UP001267426">
    <property type="component" value="Unassembled WGS sequence"/>
</dbReference>
<protein>
    <submittedName>
        <fullName evidence="8">DMT family transporter</fullName>
    </submittedName>
</protein>
<keyword evidence="3 6" id="KW-1133">Transmembrane helix</keyword>
<feature type="transmembrane region" description="Helical" evidence="6">
    <location>
        <begin position="306"/>
        <end position="326"/>
    </location>
</feature>
<gene>
    <name evidence="8" type="ORF">RM540_12005</name>
</gene>
<feature type="domain" description="EamA" evidence="7">
    <location>
        <begin position="47"/>
        <end position="177"/>
    </location>
</feature>
<reference evidence="8 9" key="1">
    <citation type="submission" date="2023-09" db="EMBL/GenBank/DDBJ databases">
        <authorList>
            <person name="Rey-Velasco X."/>
        </authorList>
    </citation>
    <scope>NUCLEOTIDE SEQUENCE [LARGE SCALE GENOMIC DNA]</scope>
    <source>
        <strain evidence="8 9">F394</strain>
    </source>
</reference>
<dbReference type="InterPro" id="IPR000620">
    <property type="entry name" value="EamA_dom"/>
</dbReference>
<dbReference type="RefSeq" id="WP_311664382.1">
    <property type="nucleotide sequence ID" value="NZ_JAVRHT010000029.1"/>
</dbReference>
<comment type="caution">
    <text evidence="8">The sequence shown here is derived from an EMBL/GenBank/DDBJ whole genome shotgun (WGS) entry which is preliminary data.</text>
</comment>
<name>A0ABU3BT47_9BACT</name>
<evidence type="ECO:0000256" key="4">
    <source>
        <dbReference type="ARBA" id="ARBA00023136"/>
    </source>
</evidence>
<feature type="transmembrane region" description="Helical" evidence="6">
    <location>
        <begin position="193"/>
        <end position="212"/>
    </location>
</feature>
<dbReference type="SUPFAM" id="SSF103481">
    <property type="entry name" value="Multidrug resistance efflux transporter EmrE"/>
    <property type="match status" value="2"/>
</dbReference>
<comment type="subcellular location">
    <subcellularLocation>
        <location evidence="1">Membrane</location>
        <topology evidence="1">Multi-pass membrane protein</topology>
    </subcellularLocation>
</comment>
<feature type="transmembrane region" description="Helical" evidence="6">
    <location>
        <begin position="76"/>
        <end position="97"/>
    </location>
</feature>
<feature type="transmembrane region" description="Helical" evidence="6">
    <location>
        <begin position="224"/>
        <end position="244"/>
    </location>
</feature>
<evidence type="ECO:0000256" key="1">
    <source>
        <dbReference type="ARBA" id="ARBA00004141"/>
    </source>
</evidence>
<feature type="domain" description="EamA" evidence="7">
    <location>
        <begin position="193"/>
        <end position="323"/>
    </location>
</feature>
<sequence>MTAPPSAPAPPDAAPLEVAPSEAAAPPDSLPAEDAYDVDAEGRDRLRGVLWMLASALGFSIMSLCVKLVSDSLPTMELVFARSAFMAVLTFTVIRRTGGKALGRDRRTLFLRGAVGATALSLFYFGIGRLPLGDAVTIQYTAPVWTALTAAVLIGERLRPVVLLGAVLSLCGVVLVSRPLILFGNAAAPLDGLGVAAVAGASVLSGLAYTFVRKLRQTDQPMTIIFYLSWIGMVGSAPFALGGWPMPTGWQWPLLLAIGLATHVGQVGLTKGMQLLEAGTASAIGYVQVVLAFVWGVVFLGDSLDLLSVGGAALVVSSVFLVVVLGRPRRAA</sequence>
<feature type="transmembrane region" description="Helical" evidence="6">
    <location>
        <begin position="281"/>
        <end position="300"/>
    </location>
</feature>
<evidence type="ECO:0000313" key="8">
    <source>
        <dbReference type="EMBL" id="MDT0632474.1"/>
    </source>
</evidence>
<dbReference type="Pfam" id="PF00892">
    <property type="entry name" value="EamA"/>
    <property type="match status" value="2"/>
</dbReference>
<evidence type="ECO:0000256" key="3">
    <source>
        <dbReference type="ARBA" id="ARBA00022989"/>
    </source>
</evidence>
<evidence type="ECO:0000256" key="5">
    <source>
        <dbReference type="SAM" id="MobiDB-lite"/>
    </source>
</evidence>
<feature type="transmembrane region" description="Helical" evidence="6">
    <location>
        <begin position="250"/>
        <end position="269"/>
    </location>
</feature>
<keyword evidence="4 6" id="KW-0472">Membrane</keyword>
<accession>A0ABU3BT47</accession>
<feature type="transmembrane region" description="Helical" evidence="6">
    <location>
        <begin position="136"/>
        <end position="154"/>
    </location>
</feature>
<dbReference type="PANTHER" id="PTHR22911:SF6">
    <property type="entry name" value="SOLUTE CARRIER FAMILY 35 MEMBER G1"/>
    <property type="match status" value="1"/>
</dbReference>
<evidence type="ECO:0000259" key="7">
    <source>
        <dbReference type="Pfam" id="PF00892"/>
    </source>
</evidence>
<dbReference type="PANTHER" id="PTHR22911">
    <property type="entry name" value="ACYL-MALONYL CONDENSING ENZYME-RELATED"/>
    <property type="match status" value="1"/>
</dbReference>
<keyword evidence="9" id="KW-1185">Reference proteome</keyword>
<dbReference type="InterPro" id="IPR037185">
    <property type="entry name" value="EmrE-like"/>
</dbReference>